<dbReference type="Gene3D" id="3.40.50.720">
    <property type="entry name" value="NAD(P)-binding Rossmann-like Domain"/>
    <property type="match status" value="1"/>
</dbReference>
<dbReference type="Pfam" id="PF13561">
    <property type="entry name" value="adh_short_C2"/>
    <property type="match status" value="1"/>
</dbReference>
<dbReference type="STRING" id="1385513.N780_01830"/>
<dbReference type="SUPFAM" id="SSF51735">
    <property type="entry name" value="NAD(P)-binding Rossmann-fold domains"/>
    <property type="match status" value="1"/>
</dbReference>
<comment type="similarity">
    <text evidence="1">Belongs to the short-chain dehydrogenases/reductases (SDR) family.</text>
</comment>
<dbReference type="PRINTS" id="PR00081">
    <property type="entry name" value="GDHRDH"/>
</dbReference>
<sequence length="247" mass="26387">MKLENKVAIVTGGVTGIGEATVRDFCEQGAKVVIADVNENGEAFAQELRDQGYETLFVKTDVTSEEDIKNVVNQSVHTYGSLDVLFANAGIGDVTPAHELTYDAWKKLIDVNLNGVFLSNKYAIEQMLTQEAGGSIINNASALGHVGQPNMTSYPAAKGGVVNMTRTLAITYAQKNIRVNSVCPGYVDTAIMKEADETARERLTSRHPIGRLGEPSEIAKAVTFLASDDASFVVGSSLLVDGGYTAH</sequence>
<accession>A0A0A2VFB0</accession>
<dbReference type="GO" id="GO:0016491">
    <property type="term" value="F:oxidoreductase activity"/>
    <property type="evidence" value="ECO:0007669"/>
    <property type="project" value="UniProtKB-KW"/>
</dbReference>
<comment type="caution">
    <text evidence="3">The sequence shown here is derived from an EMBL/GenBank/DDBJ whole genome shotgun (WGS) entry which is preliminary data.</text>
</comment>
<dbReference type="RefSeq" id="WP_036781529.1">
    <property type="nucleotide sequence ID" value="NZ_AVBG01000003.1"/>
</dbReference>
<dbReference type="InterPro" id="IPR036291">
    <property type="entry name" value="NAD(P)-bd_dom_sf"/>
</dbReference>
<dbReference type="GO" id="GO:0008206">
    <property type="term" value="P:bile acid metabolic process"/>
    <property type="evidence" value="ECO:0007669"/>
    <property type="project" value="UniProtKB-ARBA"/>
</dbReference>
<dbReference type="InterPro" id="IPR020904">
    <property type="entry name" value="Sc_DH/Rdtase_CS"/>
</dbReference>
<keyword evidence="4" id="KW-1185">Reference proteome</keyword>
<dbReference type="NCBIfam" id="NF009466">
    <property type="entry name" value="PRK12826.1-2"/>
    <property type="match status" value="1"/>
</dbReference>
<dbReference type="EMBL" id="AVBG01000003">
    <property type="protein sequence ID" value="KGP92305.1"/>
    <property type="molecule type" value="Genomic_DNA"/>
</dbReference>
<evidence type="ECO:0000313" key="3">
    <source>
        <dbReference type="EMBL" id="KGP92305.1"/>
    </source>
</evidence>
<gene>
    <name evidence="3" type="ORF">N780_01830</name>
</gene>
<dbReference type="Proteomes" id="UP000030153">
    <property type="component" value="Unassembled WGS sequence"/>
</dbReference>
<dbReference type="PANTHER" id="PTHR24321">
    <property type="entry name" value="DEHYDROGENASES, SHORT CHAIN"/>
    <property type="match status" value="1"/>
</dbReference>
<dbReference type="OrthoDB" id="9803333at2"/>
<proteinExistence type="inferred from homology"/>
<dbReference type="eggNOG" id="COG1028">
    <property type="taxonomic scope" value="Bacteria"/>
</dbReference>
<organism evidence="3 4">
    <name type="scientific">Pontibacillus chungwhensis BH030062</name>
    <dbReference type="NCBI Taxonomy" id="1385513"/>
    <lineage>
        <taxon>Bacteria</taxon>
        <taxon>Bacillati</taxon>
        <taxon>Bacillota</taxon>
        <taxon>Bacilli</taxon>
        <taxon>Bacillales</taxon>
        <taxon>Bacillaceae</taxon>
        <taxon>Pontibacillus</taxon>
    </lineage>
</organism>
<name>A0A0A2VFB0_9BACI</name>
<protein>
    <submittedName>
        <fullName evidence="3">Short-chain dehydrogenase</fullName>
    </submittedName>
</protein>
<dbReference type="PROSITE" id="PS00061">
    <property type="entry name" value="ADH_SHORT"/>
    <property type="match status" value="1"/>
</dbReference>
<dbReference type="InterPro" id="IPR002347">
    <property type="entry name" value="SDR_fam"/>
</dbReference>
<evidence type="ECO:0000256" key="1">
    <source>
        <dbReference type="ARBA" id="ARBA00006484"/>
    </source>
</evidence>
<dbReference type="NCBIfam" id="NF005559">
    <property type="entry name" value="PRK07231.1"/>
    <property type="match status" value="1"/>
</dbReference>
<keyword evidence="2" id="KW-0560">Oxidoreductase</keyword>
<dbReference type="PANTHER" id="PTHR24321:SF8">
    <property type="entry name" value="ESTRADIOL 17-BETA-DEHYDROGENASE 8-RELATED"/>
    <property type="match status" value="1"/>
</dbReference>
<evidence type="ECO:0000256" key="2">
    <source>
        <dbReference type="ARBA" id="ARBA00023002"/>
    </source>
</evidence>
<dbReference type="FunFam" id="3.40.50.720:FF:000084">
    <property type="entry name" value="Short-chain dehydrogenase reductase"/>
    <property type="match status" value="1"/>
</dbReference>
<reference evidence="3 4" key="1">
    <citation type="submission" date="2013-08" db="EMBL/GenBank/DDBJ databases">
        <title>Genome of Pontibacillus chungwhensis.</title>
        <authorList>
            <person name="Wang Q."/>
            <person name="Wang G."/>
        </authorList>
    </citation>
    <scope>NUCLEOTIDE SEQUENCE [LARGE SCALE GENOMIC DNA]</scope>
    <source>
        <strain evidence="3 4">BH030062</strain>
    </source>
</reference>
<dbReference type="AlphaFoldDB" id="A0A0A2VFB0"/>
<dbReference type="PRINTS" id="PR00080">
    <property type="entry name" value="SDRFAMILY"/>
</dbReference>
<evidence type="ECO:0000313" key="4">
    <source>
        <dbReference type="Proteomes" id="UP000030153"/>
    </source>
</evidence>